<evidence type="ECO:0000256" key="6">
    <source>
        <dbReference type="RuleBase" id="RU004466"/>
    </source>
</evidence>
<evidence type="ECO:0000256" key="3">
    <source>
        <dbReference type="ARBA" id="ARBA00022679"/>
    </source>
</evidence>
<dbReference type="InterPro" id="IPR008949">
    <property type="entry name" value="Isoprenoid_synthase_dom_sf"/>
</dbReference>
<dbReference type="PANTHER" id="PTHR12001:SF69">
    <property type="entry name" value="ALL TRANS-POLYPRENYL-DIPHOSPHATE SYNTHASE PDSS1"/>
    <property type="match status" value="1"/>
</dbReference>
<comment type="caution">
    <text evidence="7">The sequence shown here is derived from an EMBL/GenBank/DDBJ whole genome shotgun (WGS) entry which is preliminary data.</text>
</comment>
<dbReference type="EMBL" id="JAGGLU010000004">
    <property type="protein sequence ID" value="MBP2057751.1"/>
    <property type="molecule type" value="Genomic_DNA"/>
</dbReference>
<sequence length="319" mass="35877">MPEIEQELKQINPIIMNNIKPTKGKLGEALQYTFSTTGKQLRPALALEFGQLEKSQLNKKLLNIAASIEVLHNATLIHDDIIDESPRRHGKTSIQKKYGKQIAVYAGDYLFALSLQLLSGNTSKITNLRMNSNAMRNILAGETAQFGNEFNIKITERDYLNQIKGKTAILFGYSCFIGALEGGLSRKQAKIAEKIGENIGMAFQLKDDVLDYTSKSDILNKPVLADIVNGIYTGPLIFALKNDENDNLLNLVQKGKKINKTDLSQINHLVQKYGGIKSTEALANQYTNKALHLLKNDFDQYQRSKNIEWIINKLFIRNY</sequence>
<keyword evidence="4" id="KW-0479">Metal-binding</keyword>
<dbReference type="GO" id="GO:0000010">
    <property type="term" value="F:heptaprenyl diphosphate synthase activity"/>
    <property type="evidence" value="ECO:0007669"/>
    <property type="project" value="UniProtKB-EC"/>
</dbReference>
<dbReference type="SFLD" id="SFLDS00005">
    <property type="entry name" value="Isoprenoid_Synthase_Type_I"/>
    <property type="match status" value="1"/>
</dbReference>
<gene>
    <name evidence="7" type="ORF">J2Z60_000923</name>
</gene>
<evidence type="ECO:0000256" key="5">
    <source>
        <dbReference type="ARBA" id="ARBA00022842"/>
    </source>
</evidence>
<evidence type="ECO:0000313" key="7">
    <source>
        <dbReference type="EMBL" id="MBP2057751.1"/>
    </source>
</evidence>
<comment type="cofactor">
    <cofactor evidence="1">
        <name>Mg(2+)</name>
        <dbReference type="ChEBI" id="CHEBI:18420"/>
    </cofactor>
</comment>
<evidence type="ECO:0000256" key="1">
    <source>
        <dbReference type="ARBA" id="ARBA00001946"/>
    </source>
</evidence>
<dbReference type="InterPro" id="IPR000092">
    <property type="entry name" value="Polyprenyl_synt"/>
</dbReference>
<keyword evidence="8" id="KW-1185">Reference proteome</keyword>
<comment type="similarity">
    <text evidence="2 6">Belongs to the FPP/GGPP synthase family.</text>
</comment>
<reference evidence="7 8" key="1">
    <citation type="submission" date="2021-03" db="EMBL/GenBank/DDBJ databases">
        <title>Genomic Encyclopedia of Type Strains, Phase IV (KMG-IV): sequencing the most valuable type-strain genomes for metagenomic binning, comparative biology and taxonomic classification.</title>
        <authorList>
            <person name="Goeker M."/>
        </authorList>
    </citation>
    <scope>NUCLEOTIDE SEQUENCE [LARGE SCALE GENOMIC DNA]</scope>
    <source>
        <strain evidence="7 8">DSM 101872</strain>
    </source>
</reference>
<proteinExistence type="inferred from homology"/>
<dbReference type="Proteomes" id="UP001519292">
    <property type="component" value="Unassembled WGS sequence"/>
</dbReference>
<dbReference type="EC" id="2.5.1.30" evidence="7"/>
<evidence type="ECO:0000256" key="2">
    <source>
        <dbReference type="ARBA" id="ARBA00006706"/>
    </source>
</evidence>
<dbReference type="InterPro" id="IPR033749">
    <property type="entry name" value="Polyprenyl_synt_CS"/>
</dbReference>
<dbReference type="Gene3D" id="1.10.600.10">
    <property type="entry name" value="Farnesyl Diphosphate Synthase"/>
    <property type="match status" value="1"/>
</dbReference>
<name>A0ABS4MEG8_9LACO</name>
<protein>
    <submittedName>
        <fullName evidence="7">Heptaprenyl diphosphate synthase</fullName>
        <ecNumber evidence="7">2.5.1.30</ecNumber>
    </submittedName>
</protein>
<accession>A0ABS4MEG8</accession>
<keyword evidence="5" id="KW-0460">Magnesium</keyword>
<dbReference type="PANTHER" id="PTHR12001">
    <property type="entry name" value="GERANYLGERANYL PYROPHOSPHATE SYNTHASE"/>
    <property type="match status" value="1"/>
</dbReference>
<dbReference type="RefSeq" id="WP_245328717.1">
    <property type="nucleotide sequence ID" value="NZ_JAGGLU010000004.1"/>
</dbReference>
<evidence type="ECO:0000256" key="4">
    <source>
        <dbReference type="ARBA" id="ARBA00022723"/>
    </source>
</evidence>
<evidence type="ECO:0000313" key="8">
    <source>
        <dbReference type="Proteomes" id="UP001519292"/>
    </source>
</evidence>
<dbReference type="CDD" id="cd00685">
    <property type="entry name" value="Trans_IPPS_HT"/>
    <property type="match status" value="1"/>
</dbReference>
<dbReference type="PROSITE" id="PS00444">
    <property type="entry name" value="POLYPRENYL_SYNTHASE_2"/>
    <property type="match status" value="1"/>
</dbReference>
<dbReference type="Pfam" id="PF00348">
    <property type="entry name" value="polyprenyl_synt"/>
    <property type="match status" value="1"/>
</dbReference>
<dbReference type="SUPFAM" id="SSF48576">
    <property type="entry name" value="Terpenoid synthases"/>
    <property type="match status" value="1"/>
</dbReference>
<organism evidence="7 8">
    <name type="scientific">Lactobacillus colini</name>
    <dbReference type="NCBI Taxonomy" id="1819254"/>
    <lineage>
        <taxon>Bacteria</taxon>
        <taxon>Bacillati</taxon>
        <taxon>Bacillota</taxon>
        <taxon>Bacilli</taxon>
        <taxon>Lactobacillales</taxon>
        <taxon>Lactobacillaceae</taxon>
        <taxon>Lactobacillus</taxon>
    </lineage>
</organism>
<keyword evidence="3 6" id="KW-0808">Transferase</keyword>